<dbReference type="GO" id="GO:0045121">
    <property type="term" value="C:membrane raft"/>
    <property type="evidence" value="ECO:0007669"/>
    <property type="project" value="TreeGrafter"/>
</dbReference>
<gene>
    <name evidence="3" type="primary">Cnig_chr_V.g17929</name>
    <name evidence="3" type="ORF">B9Z55_017929</name>
</gene>
<accession>A0A2G5TBS9</accession>
<dbReference type="Pfam" id="PF02408">
    <property type="entry name" value="CUB_2"/>
    <property type="match status" value="1"/>
</dbReference>
<sequence>MGKLMFLFFCLLSFTSISIALDCTQIPASEIYDSNTVNIPKKDGSLQTLPGNFNCVYNISTPTPASHGLYAIVTITNGLQGVNDYILVTKITGSQRKIVSAGNKVETYKVIPGSQLSVQVITKSVVMNSQFAISVQYHSVVIGPSVQMKTGWEMNYLDVKTINQGPFSSLTYVSKEHIVLTLATEALDISIYDNCYFIDGTFDNQRKIYEVDDFFYDDGSKFTTVSHHLTVVSFQENFIQIVLNPVSEVQQFSNFLSVRIVKAVTPFETVFNEAIQLVNFDSVGIVIDGFHIISKPCNAKVVSGPPNNSSKTILDLSTNPSKAQTFNVKDLTVISNGCFFHFTATASN</sequence>
<feature type="chain" id="PRO_5013767998" description="CUB-like domain-containing protein" evidence="1">
    <location>
        <begin position="21"/>
        <end position="348"/>
    </location>
</feature>
<name>A0A2G5TBS9_9PELO</name>
<comment type="caution">
    <text evidence="3">The sequence shown here is derived from an EMBL/GenBank/DDBJ whole genome shotgun (WGS) entry which is preliminary data.</text>
</comment>
<feature type="domain" description="CUB-like" evidence="2">
    <location>
        <begin position="20"/>
        <end position="139"/>
    </location>
</feature>
<evidence type="ECO:0000313" key="3">
    <source>
        <dbReference type="EMBL" id="PIC24710.1"/>
    </source>
</evidence>
<feature type="signal peptide" evidence="1">
    <location>
        <begin position="1"/>
        <end position="20"/>
    </location>
</feature>
<protein>
    <recommendedName>
        <fullName evidence="2">CUB-like domain-containing protein</fullName>
    </recommendedName>
</protein>
<dbReference type="Proteomes" id="UP000230233">
    <property type="component" value="Chromosome V"/>
</dbReference>
<evidence type="ECO:0000313" key="4">
    <source>
        <dbReference type="Proteomes" id="UP000230233"/>
    </source>
</evidence>
<keyword evidence="1" id="KW-0732">Signal</keyword>
<evidence type="ECO:0000256" key="1">
    <source>
        <dbReference type="SAM" id="SignalP"/>
    </source>
</evidence>
<organism evidence="3 4">
    <name type="scientific">Caenorhabditis nigoni</name>
    <dbReference type="NCBI Taxonomy" id="1611254"/>
    <lineage>
        <taxon>Eukaryota</taxon>
        <taxon>Metazoa</taxon>
        <taxon>Ecdysozoa</taxon>
        <taxon>Nematoda</taxon>
        <taxon>Chromadorea</taxon>
        <taxon>Rhabditida</taxon>
        <taxon>Rhabditina</taxon>
        <taxon>Rhabditomorpha</taxon>
        <taxon>Rhabditoidea</taxon>
        <taxon>Rhabditidae</taxon>
        <taxon>Peloderinae</taxon>
        <taxon>Caenorhabditis</taxon>
    </lineage>
</organism>
<dbReference type="PANTHER" id="PTHR21447">
    <property type="entry name" value="RING-TYPE DOMAIN-CONTAINING PROTEIN-RELATED"/>
    <property type="match status" value="1"/>
</dbReference>
<keyword evidence="4" id="KW-1185">Reference proteome</keyword>
<evidence type="ECO:0000259" key="2">
    <source>
        <dbReference type="Pfam" id="PF02408"/>
    </source>
</evidence>
<dbReference type="EMBL" id="PDUG01000005">
    <property type="protein sequence ID" value="PIC24710.1"/>
    <property type="molecule type" value="Genomic_DNA"/>
</dbReference>
<dbReference type="InterPro" id="IPR003366">
    <property type="entry name" value="CUB-like_dom"/>
</dbReference>
<dbReference type="AlphaFoldDB" id="A0A2G5TBS9"/>
<proteinExistence type="predicted"/>
<dbReference type="GO" id="GO:0045087">
    <property type="term" value="P:innate immune response"/>
    <property type="evidence" value="ECO:0007669"/>
    <property type="project" value="TreeGrafter"/>
</dbReference>
<reference evidence="4" key="1">
    <citation type="submission" date="2017-10" db="EMBL/GenBank/DDBJ databases">
        <title>Rapid genome shrinkage in a self-fertile nematode reveals novel sperm competition proteins.</title>
        <authorList>
            <person name="Yin D."/>
            <person name="Schwarz E.M."/>
            <person name="Thomas C.G."/>
            <person name="Felde R.L."/>
            <person name="Korf I.F."/>
            <person name="Cutter A.D."/>
            <person name="Schartner C.M."/>
            <person name="Ralston E.J."/>
            <person name="Meyer B.J."/>
            <person name="Haag E.S."/>
        </authorList>
    </citation>
    <scope>NUCLEOTIDE SEQUENCE [LARGE SCALE GENOMIC DNA]</scope>
    <source>
        <strain evidence="4">JU1422</strain>
    </source>
</reference>
<dbReference type="PANTHER" id="PTHR21447:SF4">
    <property type="entry name" value="CUB-LIKE DOMAIN-CONTAINING PROTEIN"/>
    <property type="match status" value="1"/>
</dbReference>